<accession>A0A0V1EQA9</accession>
<reference evidence="2 3" key="1">
    <citation type="submission" date="2015-01" db="EMBL/GenBank/DDBJ databases">
        <title>Evolution of Trichinella species and genotypes.</title>
        <authorList>
            <person name="Korhonen P.K."/>
            <person name="Edoardo P."/>
            <person name="Giuseppe L.R."/>
            <person name="Gasser R.B."/>
        </authorList>
    </citation>
    <scope>NUCLEOTIDE SEQUENCE [LARGE SCALE GENOMIC DNA]</scope>
    <source>
        <strain evidence="2">ISS1029</strain>
    </source>
</reference>
<dbReference type="EMBL" id="JYDP01007208">
    <property type="protein sequence ID" value="KRY75896.1"/>
    <property type="molecule type" value="Genomic_DNA"/>
</dbReference>
<dbReference type="AlphaFoldDB" id="A0A0V1EQA9"/>
<protein>
    <submittedName>
        <fullName evidence="2">Uncharacterized protein</fullName>
    </submittedName>
</protein>
<sequence length="31" mass="3395">MEVTVNGKLVHSKKVHSSSYSSVYSTILGKQ</sequence>
<dbReference type="Proteomes" id="UP000055024">
    <property type="component" value="Unassembled WGS sequence"/>
</dbReference>
<gene>
    <name evidence="2" type="ORF">T11_12700</name>
</gene>
<name>A0A0V1EQA9_9BILA</name>
<evidence type="ECO:0000313" key="3">
    <source>
        <dbReference type="Proteomes" id="UP000055024"/>
    </source>
</evidence>
<evidence type="ECO:0000256" key="1">
    <source>
        <dbReference type="SAM" id="MobiDB-lite"/>
    </source>
</evidence>
<evidence type="ECO:0000313" key="2">
    <source>
        <dbReference type="EMBL" id="KRY75896.1"/>
    </source>
</evidence>
<keyword evidence="3" id="KW-1185">Reference proteome</keyword>
<comment type="caution">
    <text evidence="2">The sequence shown here is derived from an EMBL/GenBank/DDBJ whole genome shotgun (WGS) entry which is preliminary data.</text>
</comment>
<organism evidence="2 3">
    <name type="scientific">Trichinella zimbabwensis</name>
    <dbReference type="NCBI Taxonomy" id="268475"/>
    <lineage>
        <taxon>Eukaryota</taxon>
        <taxon>Metazoa</taxon>
        <taxon>Ecdysozoa</taxon>
        <taxon>Nematoda</taxon>
        <taxon>Enoplea</taxon>
        <taxon>Dorylaimia</taxon>
        <taxon>Trichinellida</taxon>
        <taxon>Trichinellidae</taxon>
        <taxon>Trichinella</taxon>
    </lineage>
</organism>
<feature type="region of interest" description="Disordered" evidence="1">
    <location>
        <begin position="1"/>
        <end position="20"/>
    </location>
</feature>
<proteinExistence type="predicted"/>